<dbReference type="AlphaFoldDB" id="A0A6C0JSV4"/>
<proteinExistence type="predicted"/>
<protein>
    <submittedName>
        <fullName evidence="1">Uncharacterized protein</fullName>
    </submittedName>
</protein>
<name>A0A6C0JSV4_9ZZZZ</name>
<accession>A0A6C0JSV4</accession>
<evidence type="ECO:0000313" key="1">
    <source>
        <dbReference type="EMBL" id="QHU08845.1"/>
    </source>
</evidence>
<organism evidence="1">
    <name type="scientific">viral metagenome</name>
    <dbReference type="NCBI Taxonomy" id="1070528"/>
    <lineage>
        <taxon>unclassified sequences</taxon>
        <taxon>metagenomes</taxon>
        <taxon>organismal metagenomes</taxon>
    </lineage>
</organism>
<reference evidence="1" key="1">
    <citation type="journal article" date="2020" name="Nature">
        <title>Giant virus diversity and host interactions through global metagenomics.</title>
        <authorList>
            <person name="Schulz F."/>
            <person name="Roux S."/>
            <person name="Paez-Espino D."/>
            <person name="Jungbluth S."/>
            <person name="Walsh D.A."/>
            <person name="Denef V.J."/>
            <person name="McMahon K.D."/>
            <person name="Konstantinidis K.T."/>
            <person name="Eloe-Fadrosh E.A."/>
            <person name="Kyrpides N.C."/>
            <person name="Woyke T."/>
        </authorList>
    </citation>
    <scope>NUCLEOTIDE SEQUENCE</scope>
    <source>
        <strain evidence="1">GVMAG-S-1064190-84</strain>
    </source>
</reference>
<sequence length="62" mass="7323">MLDKKTFDAFLAREKVLKEELQSISQVIEELRKLCEHDWHEGVSGHNDTMHTCKICSKIEFF</sequence>
<dbReference type="EMBL" id="MN740699">
    <property type="protein sequence ID" value="QHU08845.1"/>
    <property type="molecule type" value="Genomic_DNA"/>
</dbReference>